<dbReference type="GO" id="GO:0005634">
    <property type="term" value="C:nucleus"/>
    <property type="evidence" value="ECO:0007669"/>
    <property type="project" value="UniProtKB-ARBA"/>
</dbReference>
<evidence type="ECO:0000256" key="2">
    <source>
        <dbReference type="ARBA" id="ARBA00022679"/>
    </source>
</evidence>
<dbReference type="GO" id="GO:0003964">
    <property type="term" value="F:RNA-directed DNA polymerase activity"/>
    <property type="evidence" value="ECO:0007669"/>
    <property type="project" value="UniProtKB-KW"/>
</dbReference>
<dbReference type="InterPro" id="IPR050951">
    <property type="entry name" value="Retrovirus_Pol_polyprotein"/>
</dbReference>
<evidence type="ECO:0000259" key="10">
    <source>
        <dbReference type="PROSITE" id="PS50994"/>
    </source>
</evidence>
<keyword evidence="12" id="KW-1185">Reference proteome</keyword>
<dbReference type="Proteomes" id="UP001295740">
    <property type="component" value="Unassembled WGS sequence"/>
</dbReference>
<dbReference type="CDD" id="cd09274">
    <property type="entry name" value="RNase_HI_RT_Ty3"/>
    <property type="match status" value="1"/>
</dbReference>
<dbReference type="PANTHER" id="PTHR37984">
    <property type="entry name" value="PROTEIN CBG26694"/>
    <property type="match status" value="1"/>
</dbReference>
<dbReference type="Gene3D" id="3.30.420.10">
    <property type="entry name" value="Ribonuclease H-like superfamily/Ribonuclease H"/>
    <property type="match status" value="1"/>
</dbReference>
<keyword evidence="9" id="KW-0496">Mitochondrion</keyword>
<organism evidence="11 12">
    <name type="scientific">Anthostomella pinea</name>
    <dbReference type="NCBI Taxonomy" id="933095"/>
    <lineage>
        <taxon>Eukaryota</taxon>
        <taxon>Fungi</taxon>
        <taxon>Dikarya</taxon>
        <taxon>Ascomycota</taxon>
        <taxon>Pezizomycotina</taxon>
        <taxon>Sordariomycetes</taxon>
        <taxon>Xylariomycetidae</taxon>
        <taxon>Xylariales</taxon>
        <taxon>Xylariaceae</taxon>
        <taxon>Anthostomella</taxon>
    </lineage>
</organism>
<keyword evidence="2" id="KW-0808">Transferase</keyword>
<dbReference type="InterPro" id="IPR012337">
    <property type="entry name" value="RNaseH-like_sf"/>
</dbReference>
<evidence type="ECO:0000256" key="7">
    <source>
        <dbReference type="ARBA" id="ARBA00022884"/>
    </source>
</evidence>
<evidence type="ECO:0000256" key="6">
    <source>
        <dbReference type="ARBA" id="ARBA00022801"/>
    </source>
</evidence>
<dbReference type="PANTHER" id="PTHR37984:SF15">
    <property type="entry name" value="INTEGRASE CATALYTIC DOMAIN-CONTAINING PROTEIN"/>
    <property type="match status" value="1"/>
</dbReference>
<evidence type="ECO:0000256" key="1">
    <source>
        <dbReference type="ARBA" id="ARBA00004173"/>
    </source>
</evidence>
<evidence type="ECO:0000256" key="5">
    <source>
        <dbReference type="ARBA" id="ARBA00022759"/>
    </source>
</evidence>
<accession>A0AAI8YP38</accession>
<dbReference type="Pfam" id="PF17917">
    <property type="entry name" value="RT_RNaseH"/>
    <property type="match status" value="1"/>
</dbReference>
<evidence type="ECO:0000256" key="8">
    <source>
        <dbReference type="ARBA" id="ARBA00022918"/>
    </source>
</evidence>
<comment type="subcellular location">
    <subcellularLocation>
        <location evidence="1">Mitochondrion</location>
    </subcellularLocation>
</comment>
<dbReference type="InterPro" id="IPR001584">
    <property type="entry name" value="Integrase_cat-core"/>
</dbReference>
<dbReference type="GO" id="GO:0005739">
    <property type="term" value="C:mitochondrion"/>
    <property type="evidence" value="ECO:0007669"/>
    <property type="project" value="UniProtKB-SubCell"/>
</dbReference>
<keyword evidence="3" id="KW-0548">Nucleotidyltransferase</keyword>
<dbReference type="GO" id="GO:0016787">
    <property type="term" value="F:hydrolase activity"/>
    <property type="evidence" value="ECO:0007669"/>
    <property type="project" value="UniProtKB-KW"/>
</dbReference>
<evidence type="ECO:0000256" key="4">
    <source>
        <dbReference type="ARBA" id="ARBA00022722"/>
    </source>
</evidence>
<evidence type="ECO:0000256" key="9">
    <source>
        <dbReference type="ARBA" id="ARBA00023128"/>
    </source>
</evidence>
<dbReference type="GO" id="GO:0004519">
    <property type="term" value="F:endonuclease activity"/>
    <property type="evidence" value="ECO:0007669"/>
    <property type="project" value="UniProtKB-KW"/>
</dbReference>
<dbReference type="EMBL" id="CAUWAG010000018">
    <property type="protein sequence ID" value="CAJ2511913.1"/>
    <property type="molecule type" value="Genomic_DNA"/>
</dbReference>
<dbReference type="PROSITE" id="PS50994">
    <property type="entry name" value="INTEGRASE"/>
    <property type="match status" value="1"/>
</dbReference>
<gene>
    <name evidence="11" type="ORF">KHLLAP_LOCUS12381</name>
</gene>
<dbReference type="SUPFAM" id="SSF56672">
    <property type="entry name" value="DNA/RNA polymerases"/>
    <property type="match status" value="1"/>
</dbReference>
<dbReference type="InterPro" id="IPR041373">
    <property type="entry name" value="RT_RNaseH"/>
</dbReference>
<feature type="domain" description="Integrase catalytic" evidence="10">
    <location>
        <begin position="172"/>
        <end position="282"/>
    </location>
</feature>
<evidence type="ECO:0000256" key="3">
    <source>
        <dbReference type="ARBA" id="ARBA00022695"/>
    </source>
</evidence>
<proteinExistence type="predicted"/>
<name>A0AAI8YP38_9PEZI</name>
<dbReference type="AlphaFoldDB" id="A0AAI8YP38"/>
<evidence type="ECO:0000313" key="12">
    <source>
        <dbReference type="Proteomes" id="UP001295740"/>
    </source>
</evidence>
<keyword evidence="8" id="KW-0695">RNA-directed DNA polymerase</keyword>
<sequence>MAIIKALEEWQPELQGTDEPFEIIIDHKNLQYFITTKLLTQRQARWAEFLSQFNFQIVYRSDKQSVKPDVLSRRPGDTPAKFDTTDSRVAARQQTILPASRISTGMDQQDEEYLCVLDTSEDLDNLIDMAYKIVAKDREMVHTSAIRRLPWANISVDYITVLPEFDKLDVPTMVDAFIYRVFSLHGAPKFITSDRGTQLISQFWQRLAERLGARLKPSSAYHPASNGQTEIMNSVLEQYLRIYISLDQDDWVDHLPLAEFALNNSVSSTTKFSPFFANYGWNPRLGIEPPSP</sequence>
<keyword evidence="6" id="KW-0378">Hydrolase</keyword>
<keyword evidence="4" id="KW-0540">Nuclease</keyword>
<dbReference type="InterPro" id="IPR043502">
    <property type="entry name" value="DNA/RNA_pol_sf"/>
</dbReference>
<keyword evidence="7" id="KW-0694">RNA-binding</keyword>
<protein>
    <submittedName>
        <fullName evidence="11">Uu.00g075380.m01.CDS01</fullName>
    </submittedName>
</protein>
<dbReference type="SUPFAM" id="SSF53098">
    <property type="entry name" value="Ribonuclease H-like"/>
    <property type="match status" value="1"/>
</dbReference>
<keyword evidence="5" id="KW-0255">Endonuclease</keyword>
<dbReference type="GO" id="GO:0003723">
    <property type="term" value="F:RNA binding"/>
    <property type="evidence" value="ECO:0007669"/>
    <property type="project" value="UniProtKB-KW"/>
</dbReference>
<evidence type="ECO:0000313" key="11">
    <source>
        <dbReference type="EMBL" id="CAJ2511913.1"/>
    </source>
</evidence>
<comment type="caution">
    <text evidence="11">The sequence shown here is derived from an EMBL/GenBank/DDBJ whole genome shotgun (WGS) entry which is preliminary data.</text>
</comment>
<dbReference type="GO" id="GO:0015074">
    <property type="term" value="P:DNA integration"/>
    <property type="evidence" value="ECO:0007669"/>
    <property type="project" value="InterPro"/>
</dbReference>
<reference evidence="11" key="1">
    <citation type="submission" date="2023-10" db="EMBL/GenBank/DDBJ databases">
        <authorList>
            <person name="Hackl T."/>
        </authorList>
    </citation>
    <scope>NUCLEOTIDE SEQUENCE</scope>
</reference>
<dbReference type="InterPro" id="IPR036397">
    <property type="entry name" value="RNaseH_sf"/>
</dbReference>